<name>F0RQC2_DEIPM</name>
<keyword evidence="2" id="KW-1185">Reference proteome</keyword>
<protein>
    <submittedName>
        <fullName evidence="1">ParB-related,ThiF-related cassette, protein C</fullName>
    </submittedName>
</protein>
<dbReference type="AlphaFoldDB" id="F0RQC2"/>
<dbReference type="Proteomes" id="UP000007718">
    <property type="component" value="Plasmid pDEIPR02"/>
</dbReference>
<keyword evidence="1" id="KW-0614">Plasmid</keyword>
<accession>F0RQC2</accession>
<reference evidence="1 2" key="2">
    <citation type="journal article" date="2012" name="Stand. Genomic Sci.">
        <title>Complete genome sequence of the orange-red pigmented, radioresistant Deinococcus proteolyticus type strain (MRP(T)).</title>
        <authorList>
            <person name="Copeland A."/>
            <person name="Zeytun A."/>
            <person name="Yassawong M."/>
            <person name="Nolan M."/>
            <person name="Lucas S."/>
            <person name="Hammon N."/>
            <person name="Deshpande S."/>
            <person name="Cheng J.F."/>
            <person name="Han C."/>
            <person name="Tapia R."/>
            <person name="Goodwin L.A."/>
            <person name="Pitluck S."/>
            <person name="Mavromatis K."/>
            <person name="Liolios K."/>
            <person name="Pagani I."/>
            <person name="Ivanova N."/>
            <person name="Mikhailova N."/>
            <person name="Pati A."/>
            <person name="Chen A."/>
            <person name="Palaniappan K."/>
            <person name="Land M."/>
            <person name="Hauser L."/>
            <person name="Jeffries C.D."/>
            <person name="Brambilla E.M."/>
            <person name="Rohde M."/>
            <person name="Sikorski J."/>
            <person name="Pukall R."/>
            <person name="Goker M."/>
            <person name="Detter J.C."/>
            <person name="Woyke T."/>
            <person name="Bristow J."/>
            <person name="Eisen J.A."/>
            <person name="Markowitz V."/>
            <person name="Hugenholtz P."/>
            <person name="Kyrpides N.C."/>
            <person name="Klenk H.P."/>
            <person name="Lapidus A."/>
        </authorList>
    </citation>
    <scope>NUCLEOTIDE SEQUENCE [LARGE SCALE GENOMIC DNA]</scope>
    <source>
        <strain evidence="2">ATCC 35074 / DSM 20540 / JCM 6276 / NBRC 101906 / NCIMB 13154 / VKM Ac-1939 / CCM 2703 / MRP</strain>
        <plasmid evidence="2">Plasmid pDEIPR02</plasmid>
    </source>
</reference>
<dbReference type="KEGG" id="dpt:Deipr_2357"/>
<dbReference type="NCBIfam" id="TIGR03738">
    <property type="entry name" value="PRTRC_C"/>
    <property type="match status" value="1"/>
</dbReference>
<proteinExistence type="predicted"/>
<gene>
    <name evidence="1" type="ordered locus">Deipr_2357</name>
</gene>
<geneLocation type="plasmid" evidence="1 2">
    <name>pDEIPR02</name>
</geneLocation>
<reference evidence="2" key="1">
    <citation type="submission" date="2011-02" db="EMBL/GenBank/DDBJ databases">
        <title>The complete sequence of plasmid2 of Deinococcus proteolyticus DSM 20540.</title>
        <authorList>
            <consortium name="US DOE Joint Genome Institute (JGI-PGF)"/>
            <person name="Lucas S."/>
            <person name="Copeland A."/>
            <person name="Lapidus A."/>
            <person name="Bruce D."/>
            <person name="Goodwin L."/>
            <person name="Pitluck S."/>
            <person name="Kyrpides N."/>
            <person name="Mavromatis K."/>
            <person name="Pagani I."/>
            <person name="Ivanova N."/>
            <person name="Ovchinnikova G."/>
            <person name="Zeytun A."/>
            <person name="Detter J.C."/>
            <person name="Han C."/>
            <person name="Land M."/>
            <person name="Hauser L."/>
            <person name="Markowitz V."/>
            <person name="Cheng J.-F."/>
            <person name="Hugenholtz P."/>
            <person name="Woyke T."/>
            <person name="Wu D."/>
            <person name="Pukall R."/>
            <person name="Steenblock K."/>
            <person name="Brambilla E."/>
            <person name="Klenk H.-P."/>
            <person name="Eisen J.A."/>
        </authorList>
    </citation>
    <scope>NUCLEOTIDE SEQUENCE [LARGE SCALE GENOMIC DNA]</scope>
    <source>
        <strain evidence="2">ATCC 35074 / DSM 20540 / JCM 6276 / NBRC 101906 / NCIMB 13154 / VKM Ac-1939 / CCM 2703 / MRP</strain>
        <plasmid evidence="2">Plasmid pDEIPR02</plasmid>
    </source>
</reference>
<organism evidence="1 2">
    <name type="scientific">Deinococcus proteolyticus (strain ATCC 35074 / DSM 20540 / JCM 6276 / NBRC 101906 / NCIMB 13154 / VKM Ac-1939 / CCM 2703 / MRP)</name>
    <dbReference type="NCBI Taxonomy" id="693977"/>
    <lineage>
        <taxon>Bacteria</taxon>
        <taxon>Thermotogati</taxon>
        <taxon>Deinococcota</taxon>
        <taxon>Deinococci</taxon>
        <taxon>Deinococcales</taxon>
        <taxon>Deinococcaceae</taxon>
        <taxon>Deinococcus</taxon>
    </lineage>
</organism>
<dbReference type="HOGENOM" id="CLU_199579_1_0_0"/>
<dbReference type="OrthoDB" id="71972at2"/>
<evidence type="ECO:0000313" key="2">
    <source>
        <dbReference type="Proteomes" id="UP000007718"/>
    </source>
</evidence>
<sequence length="67" mass="7377">MTIKPVERKIVFNGQELADLNPTLPVDEVVKMHAINIPELATAIVDAPEYKDGKEVYVAKTRLGTKG</sequence>
<evidence type="ECO:0000313" key="1">
    <source>
        <dbReference type="EMBL" id="ADY27481.1"/>
    </source>
</evidence>
<dbReference type="RefSeq" id="WP_013615835.1">
    <property type="nucleotide sequence ID" value="NC_015162.1"/>
</dbReference>
<dbReference type="InterPro" id="IPR022289">
    <property type="entry name" value="PRTRC_protein-C"/>
</dbReference>
<dbReference type="EMBL" id="CP002538">
    <property type="protein sequence ID" value="ADY27481.1"/>
    <property type="molecule type" value="Genomic_DNA"/>
</dbReference>
<dbReference type="InterPro" id="IPR032866">
    <property type="entry name" value="Prok_Ub"/>
</dbReference>
<dbReference type="Pfam" id="PF14454">
    <property type="entry name" value="Prok_Ub"/>
    <property type="match status" value="1"/>
</dbReference>